<organism evidence="1 2">
    <name type="scientific">SAR86 cluster bacterium</name>
    <dbReference type="NCBI Taxonomy" id="2030880"/>
    <lineage>
        <taxon>Bacteria</taxon>
        <taxon>Pseudomonadati</taxon>
        <taxon>Pseudomonadota</taxon>
        <taxon>Gammaproteobacteria</taxon>
        <taxon>SAR86 cluster</taxon>
    </lineage>
</organism>
<dbReference type="InterPro" id="IPR007479">
    <property type="entry name" value="ISC_FeS_clus_asmbl_IscsX"/>
</dbReference>
<dbReference type="Gene3D" id="1.10.10.600">
    <property type="entry name" value="IscX-like"/>
    <property type="match status" value="1"/>
</dbReference>
<proteinExistence type="predicted"/>
<dbReference type="GO" id="GO:0005829">
    <property type="term" value="C:cytosol"/>
    <property type="evidence" value="ECO:0007669"/>
    <property type="project" value="TreeGrafter"/>
</dbReference>
<dbReference type="GO" id="GO:0016226">
    <property type="term" value="P:iron-sulfur cluster assembly"/>
    <property type="evidence" value="ECO:0007669"/>
    <property type="project" value="UniProtKB-UniRule"/>
</dbReference>
<name>A0A520MSA4_9GAMM</name>
<dbReference type="AlphaFoldDB" id="A0A520MSA4"/>
<evidence type="ECO:0000313" key="2">
    <source>
        <dbReference type="Proteomes" id="UP000320146"/>
    </source>
</evidence>
<dbReference type="EMBL" id="SHBL01000014">
    <property type="protein sequence ID" value="RZO24102.1"/>
    <property type="molecule type" value="Genomic_DNA"/>
</dbReference>
<dbReference type="Proteomes" id="UP000320146">
    <property type="component" value="Unassembled WGS sequence"/>
</dbReference>
<dbReference type="PANTHER" id="PTHR37532:SF1">
    <property type="entry name" value="PROTEIN ISCX"/>
    <property type="match status" value="1"/>
</dbReference>
<dbReference type="SUPFAM" id="SSF140319">
    <property type="entry name" value="IscX-like"/>
    <property type="match status" value="1"/>
</dbReference>
<evidence type="ECO:0000313" key="1">
    <source>
        <dbReference type="EMBL" id="RZO24102.1"/>
    </source>
</evidence>
<dbReference type="InterPro" id="IPR036762">
    <property type="entry name" value="IscX-like_sf"/>
</dbReference>
<comment type="caution">
    <text evidence="1">The sequence shown here is derived from an EMBL/GenBank/DDBJ whole genome shotgun (WGS) entry which is preliminary data.</text>
</comment>
<dbReference type="GO" id="GO:0008198">
    <property type="term" value="F:ferrous iron binding"/>
    <property type="evidence" value="ECO:0007669"/>
    <property type="project" value="TreeGrafter"/>
</dbReference>
<dbReference type="Pfam" id="PF04384">
    <property type="entry name" value="Fe-S_assembly"/>
    <property type="match status" value="1"/>
</dbReference>
<reference evidence="1 2" key="1">
    <citation type="submission" date="2019-02" db="EMBL/GenBank/DDBJ databases">
        <title>Prokaryotic population dynamics and viral predation in marine succession experiment using metagenomics: the confinement effect.</title>
        <authorList>
            <person name="Haro-Moreno J.M."/>
            <person name="Rodriguez-Valera F."/>
            <person name="Lopez-Perez M."/>
        </authorList>
    </citation>
    <scope>NUCLEOTIDE SEQUENCE [LARGE SCALE GENOMIC DNA]</scope>
    <source>
        <strain evidence="1">MED-G166</strain>
    </source>
</reference>
<sequence length="65" mass="7747">MLKWVDTLDIAIELDEKYPDEDPQWVNFVDLRNLVLALDGFDDDPEKVNEKILESIQQNWIKEKD</sequence>
<accession>A0A520MSA4</accession>
<dbReference type="PANTHER" id="PTHR37532">
    <property type="entry name" value="PROTEIN ISCX"/>
    <property type="match status" value="1"/>
</dbReference>
<gene>
    <name evidence="1" type="primary">iscX</name>
    <name evidence="1" type="ORF">EVA99_02295</name>
</gene>
<dbReference type="PIRSF" id="PIRSF039003">
    <property type="entry name" value="IscX"/>
    <property type="match status" value="1"/>
</dbReference>
<dbReference type="NCBIfam" id="TIGR03412">
    <property type="entry name" value="iscX_yfhJ"/>
    <property type="match status" value="1"/>
</dbReference>
<protein>
    <submittedName>
        <fullName evidence="1">Fe-S assembly protein IscX</fullName>
    </submittedName>
</protein>